<feature type="domain" description="Glycosyl transferase family 1" evidence="1">
    <location>
        <begin position="219"/>
        <end position="378"/>
    </location>
</feature>
<dbReference type="Pfam" id="PF00534">
    <property type="entry name" value="Glycos_transf_1"/>
    <property type="match status" value="1"/>
</dbReference>
<dbReference type="PANTHER" id="PTHR12526">
    <property type="entry name" value="GLYCOSYLTRANSFERASE"/>
    <property type="match status" value="1"/>
</dbReference>
<dbReference type="AlphaFoldDB" id="A0AAU7CM44"/>
<dbReference type="RefSeq" id="WP_406699027.1">
    <property type="nucleotide sequence ID" value="NZ_CP155447.1"/>
</dbReference>
<protein>
    <submittedName>
        <fullName evidence="3">Glycosyltransferase family 4 protein</fullName>
    </submittedName>
</protein>
<sequence>MRILILSQWFQPEPMLKGLPLAKALRDRGHEVEVLTGFPNYPGGKLYPGYRVRPMRREMMDGIRVNRVALYPSHGTSGLGRLLNYLSFGASAGLIGPWLVRKPDVVYVYNLITLGFAARLLRWFRGSKTVLDVQDLWPESVAGSGMVRNRTILGLLNRWCCAVYRRSDRLMVNSPGFKRNLVARGVDEDKIEVIYNWYDQSEAELPPPDPNLARELGFNGRFNIVFAGTMGLLQALDPVIECARRLSDRRPDVFFTFVGGGVEVDRLKALAGDLSNVQFLARRPPSAMSEIYSLADALLVHLKLDPLFAITIPSKIQAYLCAGKPILCGVPGDAADLVGRAQAGVDFLPEDSQSLEQAILRLLAMEPAERRQLGANGRAYYQEHLSVLEGVRRIESVFADAVATP</sequence>
<dbReference type="PANTHER" id="PTHR12526:SF622">
    <property type="entry name" value="GLYCOSYLTRANSFERASE (GROUP I)"/>
    <property type="match status" value="1"/>
</dbReference>
<gene>
    <name evidence="3" type="ORF">V5E97_09115</name>
</gene>
<name>A0AAU7CM44_9BACT</name>
<organism evidence="3">
    <name type="scientific">Singulisphaera sp. Ch08</name>
    <dbReference type="NCBI Taxonomy" id="3120278"/>
    <lineage>
        <taxon>Bacteria</taxon>
        <taxon>Pseudomonadati</taxon>
        <taxon>Planctomycetota</taxon>
        <taxon>Planctomycetia</taxon>
        <taxon>Isosphaerales</taxon>
        <taxon>Isosphaeraceae</taxon>
        <taxon>Singulisphaera</taxon>
    </lineage>
</organism>
<feature type="domain" description="Glycosyltransferase subfamily 4-like N-terminal" evidence="2">
    <location>
        <begin position="21"/>
        <end position="197"/>
    </location>
</feature>
<reference evidence="3" key="1">
    <citation type="submission" date="2024-05" db="EMBL/GenBank/DDBJ databases">
        <title>Planctomycetes of the genus Singulisphaera possess chitinolytic capabilities.</title>
        <authorList>
            <person name="Ivanova A."/>
        </authorList>
    </citation>
    <scope>NUCLEOTIDE SEQUENCE</scope>
    <source>
        <strain evidence="3">Ch08T</strain>
    </source>
</reference>
<dbReference type="Pfam" id="PF13579">
    <property type="entry name" value="Glyco_trans_4_4"/>
    <property type="match status" value="1"/>
</dbReference>
<dbReference type="GO" id="GO:0016757">
    <property type="term" value="F:glycosyltransferase activity"/>
    <property type="evidence" value="ECO:0007669"/>
    <property type="project" value="InterPro"/>
</dbReference>
<dbReference type="InterPro" id="IPR001296">
    <property type="entry name" value="Glyco_trans_1"/>
</dbReference>
<evidence type="ECO:0000259" key="1">
    <source>
        <dbReference type="Pfam" id="PF00534"/>
    </source>
</evidence>
<dbReference type="EMBL" id="CP155447">
    <property type="protein sequence ID" value="XBH06177.1"/>
    <property type="molecule type" value="Genomic_DNA"/>
</dbReference>
<evidence type="ECO:0000259" key="2">
    <source>
        <dbReference type="Pfam" id="PF13579"/>
    </source>
</evidence>
<dbReference type="CDD" id="cd03794">
    <property type="entry name" value="GT4_WbuB-like"/>
    <property type="match status" value="1"/>
</dbReference>
<dbReference type="InterPro" id="IPR028098">
    <property type="entry name" value="Glyco_trans_4-like_N"/>
</dbReference>
<evidence type="ECO:0000313" key="3">
    <source>
        <dbReference type="EMBL" id="XBH06177.1"/>
    </source>
</evidence>
<dbReference type="SUPFAM" id="SSF53756">
    <property type="entry name" value="UDP-Glycosyltransferase/glycogen phosphorylase"/>
    <property type="match status" value="1"/>
</dbReference>
<proteinExistence type="predicted"/>
<accession>A0AAU7CM44</accession>
<dbReference type="Gene3D" id="3.40.50.2000">
    <property type="entry name" value="Glycogen Phosphorylase B"/>
    <property type="match status" value="2"/>
</dbReference>